<evidence type="ECO:0000256" key="4">
    <source>
        <dbReference type="SAM" id="Phobius"/>
    </source>
</evidence>
<feature type="domain" description="Multidrug resistance protein MdtA-like barrel-sandwich hybrid" evidence="6">
    <location>
        <begin position="83"/>
        <end position="243"/>
    </location>
</feature>
<dbReference type="SUPFAM" id="SSF111369">
    <property type="entry name" value="HlyD-like secretion proteins"/>
    <property type="match status" value="2"/>
</dbReference>
<sequence length="422" mass="44119">MAEPEKLPAASLSQLTIDRSAAPARRRRRSWVGWLAGALVAAGIAAFLLVPGKTEVQVTSVLSAYPSQQYTQLTASGYVVAQRRASVASKGTGRLIELRVREGSPVQQGELIGRLDASDVQAALLVAQAAIGQAAAGVRQAEANLEQAQAEAANAEVEFQRQQTLRTRGFVSSQAVDAAQRRALAARAGVGAGRAAIGSARAALAQAQAQVSVQRVNQDNTEIRAPFDGVVLVKNANVGDMITPFSAAAGTSGAVVTMADMSTLEVEADVSESNVARVRVDMPVEITLDAIPDARFRGSVARVVPTVDRAKATVVTKIRFEKIDARILPEMSAKVNFLSQPASDADQTPVVAVNPRAITERAGSKVVFRLVGETVEAVPVTLGRKLGDAQELTGSPLQPGERLVLAPTERLAAGASVVVSGK</sequence>
<keyword evidence="4" id="KW-1133">Transmembrane helix</keyword>
<dbReference type="KEGG" id="app:CAP2UW1_1646"/>
<reference evidence="8" key="2">
    <citation type="submission" date="2009-09" db="EMBL/GenBank/DDBJ databases">
        <title>Complete sequence of chromosome of Candidatus Accumulibacter phosphatis clade IIA str. UW-1.</title>
        <authorList>
            <consortium name="US DOE Joint Genome Institute"/>
            <person name="Martin H.G."/>
            <person name="Ivanova N."/>
            <person name="Kunin V."/>
            <person name="Warnecke F."/>
            <person name="Barry K."/>
            <person name="He S."/>
            <person name="Salamov A."/>
            <person name="Szeto E."/>
            <person name="Dalin E."/>
            <person name="Pangilinan J.L."/>
            <person name="Lapidus A."/>
            <person name="Lowry S."/>
            <person name="Kyrpides N.C."/>
            <person name="McMahon K.D."/>
            <person name="Hugenholtz P."/>
        </authorList>
    </citation>
    <scope>NUCLEOTIDE SEQUENCE [LARGE SCALE GENOMIC DNA]</scope>
    <source>
        <strain evidence="8">UW-1</strain>
    </source>
</reference>
<proteinExistence type="inferred from homology"/>
<accession>C7RTY1</accession>
<dbReference type="GO" id="GO:1990195">
    <property type="term" value="C:macrolide transmembrane transporter complex"/>
    <property type="evidence" value="ECO:0007669"/>
    <property type="project" value="InterPro"/>
</dbReference>
<dbReference type="eggNOG" id="COG0845">
    <property type="taxonomic scope" value="Bacteria"/>
</dbReference>
<dbReference type="NCBIfam" id="TIGR01730">
    <property type="entry name" value="RND_mfp"/>
    <property type="match status" value="1"/>
</dbReference>
<dbReference type="Pfam" id="PF25917">
    <property type="entry name" value="BSH_RND"/>
    <property type="match status" value="1"/>
</dbReference>
<dbReference type="Gene3D" id="2.40.50.100">
    <property type="match status" value="1"/>
</dbReference>
<evidence type="ECO:0000256" key="3">
    <source>
        <dbReference type="SAM" id="Coils"/>
    </source>
</evidence>
<keyword evidence="4" id="KW-0472">Membrane</keyword>
<evidence type="ECO:0000313" key="8">
    <source>
        <dbReference type="EMBL" id="ACV34957.1"/>
    </source>
</evidence>
<dbReference type="Gene3D" id="2.40.30.170">
    <property type="match status" value="1"/>
</dbReference>
<dbReference type="InterPro" id="IPR006143">
    <property type="entry name" value="RND_pump_MFP"/>
</dbReference>
<feature type="coiled-coil region" evidence="3">
    <location>
        <begin position="131"/>
        <end position="165"/>
    </location>
</feature>
<dbReference type="PANTHER" id="PTHR30469">
    <property type="entry name" value="MULTIDRUG RESISTANCE PROTEIN MDTA"/>
    <property type="match status" value="1"/>
</dbReference>
<feature type="domain" description="Multidrug resistance protein MdtA-like alpha-helical hairpin" evidence="5">
    <location>
        <begin position="139"/>
        <end position="208"/>
    </location>
</feature>
<feature type="domain" description="CusB-like beta-barrel" evidence="7">
    <location>
        <begin position="266"/>
        <end position="339"/>
    </location>
</feature>
<dbReference type="EMBL" id="CP001715">
    <property type="protein sequence ID" value="ACV34957.1"/>
    <property type="molecule type" value="Genomic_DNA"/>
</dbReference>
<name>C7RTY1_ACCRE</name>
<evidence type="ECO:0000256" key="2">
    <source>
        <dbReference type="ARBA" id="ARBA00023054"/>
    </source>
</evidence>
<gene>
    <name evidence="8" type="ordered locus">CAP2UW1_1646</name>
</gene>
<comment type="similarity">
    <text evidence="1">Belongs to the membrane fusion protein (MFP) (TC 8.A.1) family.</text>
</comment>
<dbReference type="InterPro" id="IPR030190">
    <property type="entry name" value="MacA_alpha-hairpin_sf"/>
</dbReference>
<dbReference type="GO" id="GO:0030313">
    <property type="term" value="C:cell envelope"/>
    <property type="evidence" value="ECO:0007669"/>
    <property type="project" value="UniProtKB-SubCell"/>
</dbReference>
<dbReference type="STRING" id="522306.CAP2UW1_1646"/>
<dbReference type="GO" id="GO:1990961">
    <property type="term" value="P:xenobiotic detoxification by transmembrane export across the plasma membrane"/>
    <property type="evidence" value="ECO:0007669"/>
    <property type="project" value="InterPro"/>
</dbReference>
<dbReference type="GO" id="GO:0015562">
    <property type="term" value="F:efflux transmembrane transporter activity"/>
    <property type="evidence" value="ECO:0007669"/>
    <property type="project" value="TreeGrafter"/>
</dbReference>
<dbReference type="HOGENOM" id="CLU_018816_1_2_4"/>
<reference evidence="8" key="1">
    <citation type="submission" date="2009-08" db="EMBL/GenBank/DDBJ databases">
        <authorList>
            <consortium name="US DOE Joint Genome Institute"/>
            <person name="Lucas S."/>
            <person name="Copeland A."/>
            <person name="Lapidus A."/>
            <person name="Glavina del Rio T."/>
            <person name="Dalin E."/>
            <person name="Tice H."/>
            <person name="Bruce D."/>
            <person name="Barry K."/>
            <person name="Pitluck S."/>
            <person name="Lowry S."/>
            <person name="Larimer F."/>
            <person name="Land M."/>
            <person name="Hauser L."/>
            <person name="Kyrpides N."/>
            <person name="Ivanova N."/>
            <person name="McMahon K.D."/>
            <person name="Hugenholtz P."/>
        </authorList>
    </citation>
    <scope>NUCLEOTIDE SEQUENCE</scope>
    <source>
        <strain evidence="8">UW-1</strain>
    </source>
</reference>
<evidence type="ECO:0000259" key="6">
    <source>
        <dbReference type="Pfam" id="PF25917"/>
    </source>
</evidence>
<feature type="transmembrane region" description="Helical" evidence="4">
    <location>
        <begin position="31"/>
        <end position="50"/>
    </location>
</feature>
<dbReference type="InterPro" id="IPR058792">
    <property type="entry name" value="Beta-barrel_RND_2"/>
</dbReference>
<evidence type="ECO:0000259" key="5">
    <source>
        <dbReference type="Pfam" id="PF25876"/>
    </source>
</evidence>
<dbReference type="Pfam" id="PF25954">
    <property type="entry name" value="Beta-barrel_RND_2"/>
    <property type="match status" value="1"/>
</dbReference>
<dbReference type="OrthoDB" id="9789643at2"/>
<evidence type="ECO:0000259" key="7">
    <source>
        <dbReference type="Pfam" id="PF25954"/>
    </source>
</evidence>
<dbReference type="PANTHER" id="PTHR30469:SF38">
    <property type="entry name" value="HLYD FAMILY SECRETION PROTEIN"/>
    <property type="match status" value="1"/>
</dbReference>
<dbReference type="AlphaFoldDB" id="C7RTY1"/>
<dbReference type="InterPro" id="IPR058624">
    <property type="entry name" value="MdtA-like_HH"/>
</dbReference>
<dbReference type="Pfam" id="PF25876">
    <property type="entry name" value="HH_MFP_RND"/>
    <property type="match status" value="1"/>
</dbReference>
<dbReference type="Gene3D" id="2.40.420.20">
    <property type="match status" value="1"/>
</dbReference>
<dbReference type="GO" id="GO:1990281">
    <property type="term" value="C:efflux pump complex"/>
    <property type="evidence" value="ECO:0007669"/>
    <property type="project" value="TreeGrafter"/>
</dbReference>
<protein>
    <submittedName>
        <fullName evidence="8">Efflux transporter, RND family, MFP subunit</fullName>
    </submittedName>
</protein>
<keyword evidence="2 3" id="KW-0175">Coiled coil</keyword>
<organism evidence="8">
    <name type="scientific">Accumulibacter regalis</name>
    <dbReference type="NCBI Taxonomy" id="522306"/>
    <lineage>
        <taxon>Bacteria</taxon>
        <taxon>Pseudomonadati</taxon>
        <taxon>Pseudomonadota</taxon>
        <taxon>Betaproteobacteria</taxon>
        <taxon>Candidatus Accumulibacter</taxon>
    </lineage>
</organism>
<keyword evidence="4" id="KW-0812">Transmembrane</keyword>
<dbReference type="InterPro" id="IPR058625">
    <property type="entry name" value="MdtA-like_BSH"/>
</dbReference>
<dbReference type="Gene3D" id="6.10.140.1990">
    <property type="match status" value="1"/>
</dbReference>
<evidence type="ECO:0000256" key="1">
    <source>
        <dbReference type="ARBA" id="ARBA00009477"/>
    </source>
</evidence>
<dbReference type="GO" id="GO:0019898">
    <property type="term" value="C:extrinsic component of membrane"/>
    <property type="evidence" value="ECO:0007669"/>
    <property type="project" value="InterPro"/>
</dbReference>